<dbReference type="KEGG" id="cre:CHLRE_12g538801v5"/>
<feature type="region of interest" description="Disordered" evidence="1">
    <location>
        <begin position="118"/>
        <end position="183"/>
    </location>
</feature>
<dbReference type="Gramene" id="PNW75732">
    <property type="protein sequence ID" value="PNW75732"/>
    <property type="gene ID" value="CHLRE_12g538801v5"/>
</dbReference>
<name>A0A2K3D5C2_CHLRE</name>
<feature type="compositionally biased region" description="Basic and acidic residues" evidence="1">
    <location>
        <begin position="296"/>
        <end position="306"/>
    </location>
</feature>
<feature type="compositionally biased region" description="Polar residues" evidence="1">
    <location>
        <begin position="1"/>
        <end position="14"/>
    </location>
</feature>
<sequence length="490" mass="51076">MDSTGQPQLGSLSSFDPVPLPERRSLLTVNGADMSSSPGRSSRWRTQGSAAIIAPEPPRDSPPALPSPRQVSQLPGPPAGRFPPIYRTSLPGFPGSGASSCGNASNGALSLLVRSATDEGTAVGRASDEKSLLRLAVSRAQGGGANHPGAPSAAARQRSSGPGSVFSDEDTTPHASDGTLPVDPVAAILEAQLEQYLVAQARKSPYGSPSQRRYVEQEREALGEQASPGPDATEVPGPQVGDMARAQSGPLLPSILSISSPTLAARKDCELAPPSRLDIAEPEDEEARSSPGSRAAGHESDTEVEHRRQRQDPTVAMGQPHAVLLTVARWPHSPSLGSNSTRVLHRLSYNGHYAGAVVPAAPVANTGGGSAGGCAVGSLAGGAEVGSPRLSLVGSGGAGPGSPLGGCGTSFPRHRLLATHQSVDGTPSLLHKPLQQLDGLPYINPNHSEWKERRQELKRRLLSMPRVQHVEALRDPQLPFLARVPDWNQI</sequence>
<protein>
    <submittedName>
        <fullName evidence="2">Uncharacterized protein</fullName>
    </submittedName>
</protein>
<accession>A0A2K3D5C2</accession>
<dbReference type="GeneID" id="66055695"/>
<evidence type="ECO:0000313" key="2">
    <source>
        <dbReference type="EMBL" id="PNW75732.1"/>
    </source>
</evidence>
<feature type="region of interest" description="Disordered" evidence="1">
    <location>
        <begin position="202"/>
        <end position="246"/>
    </location>
</feature>
<gene>
    <name evidence="2" type="ORF">CHLRE_12g538801v5</name>
</gene>
<dbReference type="Proteomes" id="UP000006906">
    <property type="component" value="Chromosome 12"/>
</dbReference>
<feature type="compositionally biased region" description="Polar residues" evidence="1">
    <location>
        <begin position="33"/>
        <end position="49"/>
    </location>
</feature>
<dbReference type="InParanoid" id="A0A2K3D5C2"/>
<dbReference type="EMBL" id="CM008973">
    <property type="protein sequence ID" value="PNW75732.1"/>
    <property type="molecule type" value="Genomic_DNA"/>
</dbReference>
<evidence type="ECO:0000313" key="3">
    <source>
        <dbReference type="Proteomes" id="UP000006906"/>
    </source>
</evidence>
<feature type="region of interest" description="Disordered" evidence="1">
    <location>
        <begin position="1"/>
        <end position="105"/>
    </location>
</feature>
<dbReference type="RefSeq" id="XP_042918794.1">
    <property type="nucleotide sequence ID" value="XM_043068699.1"/>
</dbReference>
<proteinExistence type="predicted"/>
<evidence type="ECO:0000256" key="1">
    <source>
        <dbReference type="SAM" id="MobiDB-lite"/>
    </source>
</evidence>
<dbReference type="OrthoDB" id="544095at2759"/>
<feature type="compositionally biased region" description="Basic and acidic residues" evidence="1">
    <location>
        <begin position="213"/>
        <end position="222"/>
    </location>
</feature>
<feature type="compositionally biased region" description="Low complexity" evidence="1">
    <location>
        <begin position="96"/>
        <end position="105"/>
    </location>
</feature>
<keyword evidence="3" id="KW-1185">Reference proteome</keyword>
<organism evidence="2 3">
    <name type="scientific">Chlamydomonas reinhardtii</name>
    <name type="common">Chlamydomonas smithii</name>
    <dbReference type="NCBI Taxonomy" id="3055"/>
    <lineage>
        <taxon>Eukaryota</taxon>
        <taxon>Viridiplantae</taxon>
        <taxon>Chlorophyta</taxon>
        <taxon>core chlorophytes</taxon>
        <taxon>Chlorophyceae</taxon>
        <taxon>CS clade</taxon>
        <taxon>Chlamydomonadales</taxon>
        <taxon>Chlamydomonadaceae</taxon>
        <taxon>Chlamydomonas</taxon>
    </lineage>
</organism>
<feature type="region of interest" description="Disordered" evidence="1">
    <location>
        <begin position="272"/>
        <end position="317"/>
    </location>
</feature>
<reference evidence="2 3" key="1">
    <citation type="journal article" date="2007" name="Science">
        <title>The Chlamydomonas genome reveals the evolution of key animal and plant functions.</title>
        <authorList>
            <person name="Merchant S.S."/>
            <person name="Prochnik S.E."/>
            <person name="Vallon O."/>
            <person name="Harris E.H."/>
            <person name="Karpowicz S.J."/>
            <person name="Witman G.B."/>
            <person name="Terry A."/>
            <person name="Salamov A."/>
            <person name="Fritz-Laylin L.K."/>
            <person name="Marechal-Drouard L."/>
            <person name="Marshall W.F."/>
            <person name="Qu L.H."/>
            <person name="Nelson D.R."/>
            <person name="Sanderfoot A.A."/>
            <person name="Spalding M.H."/>
            <person name="Kapitonov V.V."/>
            <person name="Ren Q."/>
            <person name="Ferris P."/>
            <person name="Lindquist E."/>
            <person name="Shapiro H."/>
            <person name="Lucas S.M."/>
            <person name="Grimwood J."/>
            <person name="Schmutz J."/>
            <person name="Cardol P."/>
            <person name="Cerutti H."/>
            <person name="Chanfreau G."/>
            <person name="Chen C.L."/>
            <person name="Cognat V."/>
            <person name="Croft M.T."/>
            <person name="Dent R."/>
            <person name="Dutcher S."/>
            <person name="Fernandez E."/>
            <person name="Fukuzawa H."/>
            <person name="Gonzalez-Ballester D."/>
            <person name="Gonzalez-Halphen D."/>
            <person name="Hallmann A."/>
            <person name="Hanikenne M."/>
            <person name="Hippler M."/>
            <person name="Inwood W."/>
            <person name="Jabbari K."/>
            <person name="Kalanon M."/>
            <person name="Kuras R."/>
            <person name="Lefebvre P.A."/>
            <person name="Lemaire S.D."/>
            <person name="Lobanov A.V."/>
            <person name="Lohr M."/>
            <person name="Manuell A."/>
            <person name="Meier I."/>
            <person name="Mets L."/>
            <person name="Mittag M."/>
            <person name="Mittelmeier T."/>
            <person name="Moroney J.V."/>
            <person name="Moseley J."/>
            <person name="Napoli C."/>
            <person name="Nedelcu A.M."/>
            <person name="Niyogi K."/>
            <person name="Novoselov S.V."/>
            <person name="Paulsen I.T."/>
            <person name="Pazour G."/>
            <person name="Purton S."/>
            <person name="Ral J.P."/>
            <person name="Riano-Pachon D.M."/>
            <person name="Riekhof W."/>
            <person name="Rymarquis L."/>
            <person name="Schroda M."/>
            <person name="Stern D."/>
            <person name="Umen J."/>
            <person name="Willows R."/>
            <person name="Wilson N."/>
            <person name="Zimmer S.L."/>
            <person name="Allmer J."/>
            <person name="Balk J."/>
            <person name="Bisova K."/>
            <person name="Chen C.J."/>
            <person name="Elias M."/>
            <person name="Gendler K."/>
            <person name="Hauser C."/>
            <person name="Lamb M.R."/>
            <person name="Ledford H."/>
            <person name="Long J.C."/>
            <person name="Minagawa J."/>
            <person name="Page M.D."/>
            <person name="Pan J."/>
            <person name="Pootakham W."/>
            <person name="Roje S."/>
            <person name="Rose A."/>
            <person name="Stahlberg E."/>
            <person name="Terauchi A.M."/>
            <person name="Yang P."/>
            <person name="Ball S."/>
            <person name="Bowler C."/>
            <person name="Dieckmann C.L."/>
            <person name="Gladyshev V.N."/>
            <person name="Green P."/>
            <person name="Jorgensen R."/>
            <person name="Mayfield S."/>
            <person name="Mueller-Roeber B."/>
            <person name="Rajamani S."/>
            <person name="Sayre R.T."/>
            <person name="Brokstein P."/>
            <person name="Dubchak I."/>
            <person name="Goodstein D."/>
            <person name="Hornick L."/>
            <person name="Huang Y.W."/>
            <person name="Jhaveri J."/>
            <person name="Luo Y."/>
            <person name="Martinez D."/>
            <person name="Ngau W.C."/>
            <person name="Otillar B."/>
            <person name="Poliakov A."/>
            <person name="Porter A."/>
            <person name="Szajkowski L."/>
            <person name="Werner G."/>
            <person name="Zhou K."/>
            <person name="Grigoriev I.V."/>
            <person name="Rokhsar D.S."/>
            <person name="Grossman A.R."/>
        </authorList>
    </citation>
    <scope>NUCLEOTIDE SEQUENCE [LARGE SCALE GENOMIC DNA]</scope>
    <source>
        <strain evidence="3">CC-503</strain>
    </source>
</reference>
<dbReference type="AlphaFoldDB" id="A0A2K3D5C2"/>